<dbReference type="EMBL" id="JAEPRD010000086">
    <property type="protein sequence ID" value="KAG2200211.1"/>
    <property type="molecule type" value="Genomic_DNA"/>
</dbReference>
<evidence type="ECO:0000259" key="12">
    <source>
        <dbReference type="PROSITE" id="PS51382"/>
    </source>
</evidence>
<dbReference type="Pfam" id="PF01431">
    <property type="entry name" value="Peptidase_M13"/>
    <property type="match status" value="1"/>
</dbReference>
<dbReference type="SUPFAM" id="SSF57850">
    <property type="entry name" value="RING/U-box"/>
    <property type="match status" value="1"/>
</dbReference>
<dbReference type="InterPro" id="IPR042089">
    <property type="entry name" value="Peptidase_M13_dom_2"/>
</dbReference>
<keyword evidence="14" id="KW-1185">Reference proteome</keyword>
<protein>
    <submittedName>
        <fullName evidence="13">Uncharacterized protein</fullName>
    </submittedName>
</protein>
<comment type="cofactor">
    <cofactor evidence="1">
        <name>Zn(2+)</name>
        <dbReference type="ChEBI" id="CHEBI:29105"/>
    </cofactor>
</comment>
<dbReference type="InterPro" id="IPR008753">
    <property type="entry name" value="Peptidase_M13_N"/>
</dbReference>
<dbReference type="Pfam" id="PF00097">
    <property type="entry name" value="zf-C3HC4"/>
    <property type="match status" value="1"/>
</dbReference>
<dbReference type="PROSITE" id="PS51885">
    <property type="entry name" value="NEPRILYSIN"/>
    <property type="match status" value="1"/>
</dbReference>
<evidence type="ECO:0000256" key="7">
    <source>
        <dbReference type="ARBA" id="ARBA00022833"/>
    </source>
</evidence>
<evidence type="ECO:0000256" key="6">
    <source>
        <dbReference type="ARBA" id="ARBA00022801"/>
    </source>
</evidence>
<evidence type="ECO:0000259" key="11">
    <source>
        <dbReference type="PROSITE" id="PS50089"/>
    </source>
</evidence>
<dbReference type="InterPro" id="IPR000718">
    <property type="entry name" value="Peptidase_M13"/>
</dbReference>
<evidence type="ECO:0000313" key="13">
    <source>
        <dbReference type="EMBL" id="KAG2200211.1"/>
    </source>
</evidence>
<comment type="similarity">
    <text evidence="2">Belongs to the peptidase M13 family.</text>
</comment>
<dbReference type="InterPro" id="IPR013083">
    <property type="entry name" value="Znf_RING/FYVE/PHD"/>
</dbReference>
<dbReference type="Gene3D" id="3.30.40.10">
    <property type="entry name" value="Zinc/RING finger domain, C3HC4 (zinc finger)"/>
    <property type="match status" value="1"/>
</dbReference>
<dbReference type="GO" id="GO:0005886">
    <property type="term" value="C:plasma membrane"/>
    <property type="evidence" value="ECO:0007669"/>
    <property type="project" value="TreeGrafter"/>
</dbReference>
<dbReference type="GO" id="GO:0016485">
    <property type="term" value="P:protein processing"/>
    <property type="evidence" value="ECO:0007669"/>
    <property type="project" value="TreeGrafter"/>
</dbReference>
<dbReference type="InterPro" id="IPR004331">
    <property type="entry name" value="SPX_dom"/>
</dbReference>
<evidence type="ECO:0000256" key="10">
    <source>
        <dbReference type="SAM" id="MobiDB-lite"/>
    </source>
</evidence>
<evidence type="ECO:0000256" key="8">
    <source>
        <dbReference type="ARBA" id="ARBA00023049"/>
    </source>
</evidence>
<dbReference type="InterPro" id="IPR001841">
    <property type="entry name" value="Znf_RING"/>
</dbReference>
<feature type="domain" description="RING-type" evidence="11">
    <location>
        <begin position="1150"/>
        <end position="1189"/>
    </location>
</feature>
<keyword evidence="5 9" id="KW-0863">Zinc-finger</keyword>
<name>A0A8H7UVJ2_9FUNG</name>
<dbReference type="InterPro" id="IPR018497">
    <property type="entry name" value="Peptidase_M13_C"/>
</dbReference>
<dbReference type="Proteomes" id="UP000603453">
    <property type="component" value="Unassembled WGS sequence"/>
</dbReference>
<keyword evidence="3" id="KW-0645">Protease</keyword>
<accession>A0A8H7UVJ2</accession>
<keyword evidence="8" id="KW-0482">Metalloprotease</keyword>
<evidence type="ECO:0000256" key="5">
    <source>
        <dbReference type="ARBA" id="ARBA00022771"/>
    </source>
</evidence>
<dbReference type="AlphaFoldDB" id="A0A8H7UVJ2"/>
<evidence type="ECO:0000256" key="9">
    <source>
        <dbReference type="PROSITE-ProRule" id="PRU00175"/>
    </source>
</evidence>
<dbReference type="SMART" id="SM00184">
    <property type="entry name" value="RING"/>
    <property type="match status" value="1"/>
</dbReference>
<evidence type="ECO:0000313" key="14">
    <source>
        <dbReference type="Proteomes" id="UP000603453"/>
    </source>
</evidence>
<dbReference type="InterPro" id="IPR024079">
    <property type="entry name" value="MetalloPept_cat_dom_sf"/>
</dbReference>
<dbReference type="Pfam" id="PF05649">
    <property type="entry name" value="Peptidase_M13_N"/>
    <property type="match status" value="1"/>
</dbReference>
<dbReference type="Pfam" id="PF03105">
    <property type="entry name" value="SPX"/>
    <property type="match status" value="1"/>
</dbReference>
<evidence type="ECO:0000256" key="3">
    <source>
        <dbReference type="ARBA" id="ARBA00022670"/>
    </source>
</evidence>
<evidence type="ECO:0000256" key="4">
    <source>
        <dbReference type="ARBA" id="ARBA00022723"/>
    </source>
</evidence>
<dbReference type="PRINTS" id="PR00786">
    <property type="entry name" value="NEPRILYSIN"/>
</dbReference>
<dbReference type="PROSITE" id="PS50089">
    <property type="entry name" value="ZF_RING_2"/>
    <property type="match status" value="1"/>
</dbReference>
<dbReference type="Gene3D" id="3.40.390.10">
    <property type="entry name" value="Collagenase (Catalytic Domain)"/>
    <property type="match status" value="1"/>
</dbReference>
<dbReference type="CDD" id="cd23137">
    <property type="entry name" value="RING-HC_TRY3-like"/>
    <property type="match status" value="1"/>
</dbReference>
<dbReference type="InterPro" id="IPR018957">
    <property type="entry name" value="Znf_C3HC4_RING-type"/>
</dbReference>
<dbReference type="GO" id="GO:0004222">
    <property type="term" value="F:metalloendopeptidase activity"/>
    <property type="evidence" value="ECO:0007669"/>
    <property type="project" value="InterPro"/>
</dbReference>
<dbReference type="PROSITE" id="PS51382">
    <property type="entry name" value="SPX"/>
    <property type="match status" value="1"/>
</dbReference>
<keyword evidence="4" id="KW-0479">Metal-binding</keyword>
<dbReference type="OrthoDB" id="6475849at2759"/>
<dbReference type="CDD" id="cd08662">
    <property type="entry name" value="M13"/>
    <property type="match status" value="1"/>
</dbReference>
<proteinExistence type="inferred from homology"/>
<dbReference type="SUPFAM" id="SSF55486">
    <property type="entry name" value="Metalloproteases ('zincins'), catalytic domain"/>
    <property type="match status" value="1"/>
</dbReference>
<dbReference type="PANTHER" id="PTHR11733:SF167">
    <property type="entry name" value="FI17812P1-RELATED"/>
    <property type="match status" value="1"/>
</dbReference>
<keyword evidence="6" id="KW-0378">Hydrolase</keyword>
<dbReference type="InterPro" id="IPR017907">
    <property type="entry name" value="Znf_RING_CS"/>
</dbReference>
<evidence type="ECO:0000256" key="2">
    <source>
        <dbReference type="ARBA" id="ARBA00007357"/>
    </source>
</evidence>
<evidence type="ECO:0000256" key="1">
    <source>
        <dbReference type="ARBA" id="ARBA00001947"/>
    </source>
</evidence>
<dbReference type="PROSITE" id="PS00518">
    <property type="entry name" value="ZF_RING_1"/>
    <property type="match status" value="1"/>
</dbReference>
<dbReference type="GO" id="GO:0008270">
    <property type="term" value="F:zinc ion binding"/>
    <property type="evidence" value="ECO:0007669"/>
    <property type="project" value="UniProtKB-KW"/>
</dbReference>
<gene>
    <name evidence="13" type="ORF">INT47_009849</name>
</gene>
<feature type="domain" description="SPX" evidence="12">
    <location>
        <begin position="777"/>
        <end position="1114"/>
    </location>
</feature>
<dbReference type="PANTHER" id="PTHR11733">
    <property type="entry name" value="ZINC METALLOPROTEASE FAMILY M13 NEPRILYSIN-RELATED"/>
    <property type="match status" value="1"/>
</dbReference>
<organism evidence="13 14">
    <name type="scientific">Mucor saturninus</name>
    <dbReference type="NCBI Taxonomy" id="64648"/>
    <lineage>
        <taxon>Eukaryota</taxon>
        <taxon>Fungi</taxon>
        <taxon>Fungi incertae sedis</taxon>
        <taxon>Mucoromycota</taxon>
        <taxon>Mucoromycotina</taxon>
        <taxon>Mucoromycetes</taxon>
        <taxon>Mucorales</taxon>
        <taxon>Mucorineae</taxon>
        <taxon>Mucoraceae</taxon>
        <taxon>Mucor</taxon>
    </lineage>
</organism>
<dbReference type="Gene3D" id="1.10.1380.10">
    <property type="entry name" value="Neutral endopeptidase , domain2"/>
    <property type="match status" value="1"/>
</dbReference>
<sequence>MSDVHAPLLGKRRLEDESSSSQQEEDESADYGGVYRYPAYLQPGHFTSLEKLMFFSSSILLILLFILAGLYARSSQQDNHSPSLPTFLPTPRNHTKKPASCLEPNCIITASQILQDVDQELNPCDDFYAYTCDRWQSSHLIPDVKSRVDILSGMTETIRHRLDQILSRDYVDTYRSNLPDPNAILDRQLFTKVQDFHRSCMDQDRIEKKSILPLYPLFRAIRQFIPLSNEVAHGGLNDAIQYLGSRNIWPLFQMVAEPDIIVNPTKPSLSVGHGQVGLPSREAYDDPDTLKTYMQVVTNILDIIFKLDTQNEFGWKSWSTIATARRIVEFEKKIVQALADTHQPERWSMHELQTRVPQIYWHRFIDRLTEPPTHVLIPHADFIENLSGDVLSNTNPRTLQMYFIWRTIWKYLDVLGEEFAAPKRRLDAKLNGIEPRATPERWETCIDILDKSAMGVLLGRYFVTDRHHDTVKAKAQVEDLARTVVQIIEDRVSHLSWISPQDQLTRDHILSKLKTMEFQVGFSTSRPDIRSVISLSEYFSDVTMDPEDFFENMMKSNRHQVKQQIWGILQQPTIDKNAWKVNAQSVQVSYNKELNKVMIPGGLLQRPLIDASTPAYFYYGTIGWMIGHEVMHAFDRVGRQYNSQGIFGSWWDKDALDNLDSQNQCLVSQYNHYGLDGQGMLDNNFADNAALAIAETLWVNKTDKMMILPGLNDWNIHQLAYIQFARMKCSKSTKEHQQLIKDYAPDRYRVNGPLMNSQHFTDTFHCKVGSFMNPEIKKCQLETEAEDIPSEWRPYLIQYKALKKLVTKVAEEIESRGLSTSLLHECLDGQGSDIPKIRYYFTGEAPDIKPNIEFTYDTQAPQVQQVLSKMLLSDNQETPKLEYKKSHENKDFFALATTTTTITDDHHGRQVVTTPETKRRNSTVSLVKELLNLTLQENQPAIESSKKGELKSIVIELEQDDEFFKMLMQELAEAAMLQDVTKQKFDHDISNLEGRMTKVASPTQKTDMYNWRRIFAIYMDAQIFRGNTESDKSFRTVERARKQMTWFLTQLEKANLLNKLKSRESKSAFEQFISLNTELITIKHYQLLNETAMRKILKKHDKRSGLTASENFPKFVSTDDLFSPQLASMLYATITSKLTTIIPQPDDYACPVCMSVAWRPIRLSCNHVFCVRCLIKAQKKGMTSCPLCRHPTAVGSATALNLDEGLQNFLKMYFPQEIKQKKRENEREQAIEDVQAMTGKLYTEEQLIRMNKPSDTKCVIM</sequence>
<reference evidence="13" key="1">
    <citation type="submission" date="2020-12" db="EMBL/GenBank/DDBJ databases">
        <title>Metabolic potential, ecology and presence of endohyphal bacteria is reflected in genomic diversity of Mucoromycotina.</title>
        <authorList>
            <person name="Muszewska A."/>
            <person name="Okrasinska A."/>
            <person name="Steczkiewicz K."/>
            <person name="Drgas O."/>
            <person name="Orlowska M."/>
            <person name="Perlinska-Lenart U."/>
            <person name="Aleksandrzak-Piekarczyk T."/>
            <person name="Szatraj K."/>
            <person name="Zielenkiewicz U."/>
            <person name="Pilsyk S."/>
            <person name="Malc E."/>
            <person name="Mieczkowski P."/>
            <person name="Kruszewska J.S."/>
            <person name="Biernat P."/>
            <person name="Pawlowska J."/>
        </authorList>
    </citation>
    <scope>NUCLEOTIDE SEQUENCE</scope>
    <source>
        <strain evidence="13">WA0000017839</strain>
    </source>
</reference>
<keyword evidence="7" id="KW-0862">Zinc</keyword>
<feature type="region of interest" description="Disordered" evidence="10">
    <location>
        <begin position="1"/>
        <end position="29"/>
    </location>
</feature>
<comment type="caution">
    <text evidence="13">The sequence shown here is derived from an EMBL/GenBank/DDBJ whole genome shotgun (WGS) entry which is preliminary data.</text>
</comment>